<dbReference type="SUPFAM" id="SSF52935">
    <property type="entry name" value="PK C-terminal domain-like"/>
    <property type="match status" value="1"/>
</dbReference>
<evidence type="ECO:0000313" key="3">
    <source>
        <dbReference type="Proteomes" id="UP000010866"/>
    </source>
</evidence>
<dbReference type="GeneID" id="14408187"/>
<proteinExistence type="predicted"/>
<dbReference type="Proteomes" id="UP000010866">
    <property type="component" value="Chromosome"/>
</dbReference>
<sequence length="194" mass="21306">MEKTILYLESTGKENTQLVIDAAIKRAEELGIRQIVVSSTTGYTALEMAKAAKGKMLKIVCVSYQYGVKEDGKWEMENDTLKELHDMGVEVVTQSHLFSGIERAISNKFGGTSRIDVISNTLRSLFGQGFKVVVEITMMAADSGKIPVTPETEIIAIAGTGHGADVAVVMKPTHSQRFFNAQIREIIAMPRVRQ</sequence>
<evidence type="ECO:0000259" key="1">
    <source>
        <dbReference type="Pfam" id="PF02887"/>
    </source>
</evidence>
<dbReference type="InterPro" id="IPR036918">
    <property type="entry name" value="Pyrv_Knase_C_sf"/>
</dbReference>
<gene>
    <name evidence="2" type="ordered locus">Metho_0245</name>
</gene>
<dbReference type="InterPro" id="IPR015795">
    <property type="entry name" value="Pyrv_Knase_C"/>
</dbReference>
<reference evidence="3" key="1">
    <citation type="submission" date="2012-02" db="EMBL/GenBank/DDBJ databases">
        <title>Complete sequence of chromosome of Methanomethylovorans hollandica DSM 15978.</title>
        <authorList>
            <person name="Lucas S."/>
            <person name="Copeland A."/>
            <person name="Lapidus A."/>
            <person name="Glavina del Rio T."/>
            <person name="Dalin E."/>
            <person name="Tice H."/>
            <person name="Bruce D."/>
            <person name="Goodwin L."/>
            <person name="Pitluck S."/>
            <person name="Peters L."/>
            <person name="Mikhailova N."/>
            <person name="Held B."/>
            <person name="Kyrpides N."/>
            <person name="Mavromatis K."/>
            <person name="Ivanova N."/>
            <person name="Brettin T."/>
            <person name="Detter J.C."/>
            <person name="Han C."/>
            <person name="Larimer F."/>
            <person name="Land M."/>
            <person name="Hauser L."/>
            <person name="Markowitz V."/>
            <person name="Cheng J.-F."/>
            <person name="Hugenholtz P."/>
            <person name="Woyke T."/>
            <person name="Wu D."/>
            <person name="Spring S."/>
            <person name="Schroeder M."/>
            <person name="Brambilla E."/>
            <person name="Klenk H.-P."/>
            <person name="Eisen J.A."/>
        </authorList>
    </citation>
    <scope>NUCLEOTIDE SEQUENCE [LARGE SCALE GENOMIC DNA]</scope>
    <source>
        <strain evidence="3">DSM 15978 / NBRC 107637 / DMS1</strain>
    </source>
</reference>
<dbReference type="RefSeq" id="WP_015323692.1">
    <property type="nucleotide sequence ID" value="NC_019977.1"/>
</dbReference>
<dbReference type="Gene3D" id="3.40.1380.20">
    <property type="entry name" value="Pyruvate kinase, C-terminal domain"/>
    <property type="match status" value="1"/>
</dbReference>
<dbReference type="InterPro" id="IPR015074">
    <property type="entry name" value="DUF1867"/>
</dbReference>
<name>L0KWS1_METHD</name>
<organism evidence="2 3">
    <name type="scientific">Methanomethylovorans hollandica (strain DSM 15978 / NBRC 107637 / DMS1)</name>
    <dbReference type="NCBI Taxonomy" id="867904"/>
    <lineage>
        <taxon>Archaea</taxon>
        <taxon>Methanobacteriati</taxon>
        <taxon>Methanobacteriota</taxon>
        <taxon>Stenosarchaea group</taxon>
        <taxon>Methanomicrobia</taxon>
        <taxon>Methanosarcinales</taxon>
        <taxon>Methanosarcinaceae</taxon>
        <taxon>Methanomethylovorans</taxon>
    </lineage>
</organism>
<dbReference type="PIRSF" id="PIRSF016138">
    <property type="entry name" value="UCP016138"/>
    <property type="match status" value="1"/>
</dbReference>
<protein>
    <recommendedName>
        <fullName evidence="1">Pyruvate kinase C-terminal domain-containing protein</fullName>
    </recommendedName>
</protein>
<feature type="domain" description="Pyruvate kinase C-terminal" evidence="1">
    <location>
        <begin position="19"/>
        <end position="167"/>
    </location>
</feature>
<dbReference type="STRING" id="867904.Metho_0245"/>
<dbReference type="AlphaFoldDB" id="L0KWS1"/>
<dbReference type="KEGG" id="mhz:Metho_0245"/>
<evidence type="ECO:0000313" key="2">
    <source>
        <dbReference type="EMBL" id="AGB48523.1"/>
    </source>
</evidence>
<dbReference type="Pfam" id="PF02887">
    <property type="entry name" value="PK_C"/>
    <property type="match status" value="1"/>
</dbReference>
<dbReference type="EMBL" id="CP003362">
    <property type="protein sequence ID" value="AGB48523.1"/>
    <property type="molecule type" value="Genomic_DNA"/>
</dbReference>
<accession>L0KWS1</accession>
<keyword evidence="3" id="KW-1185">Reference proteome</keyword>
<dbReference type="HOGENOM" id="CLU_095207_1_0_2"/>
<dbReference type="OrthoDB" id="64834at2157"/>